<accession>A0A1H2H5D4</accession>
<dbReference type="GeneID" id="93514247"/>
<protein>
    <recommendedName>
        <fullName evidence="3">DUF3077 domain-containing protein</fullName>
    </recommendedName>
</protein>
<name>A0A1H2H5D4_9PSED</name>
<evidence type="ECO:0000313" key="1">
    <source>
        <dbReference type="EMBL" id="NWD41367.1"/>
    </source>
</evidence>
<dbReference type="RefSeq" id="WP_093204104.1">
    <property type="nucleotide sequence ID" value="NZ_CP143576.1"/>
</dbReference>
<proteinExistence type="predicted"/>
<evidence type="ECO:0000313" key="2">
    <source>
        <dbReference type="Proteomes" id="UP000546584"/>
    </source>
</evidence>
<dbReference type="Pfam" id="PF19619">
    <property type="entry name" value="DUF6124"/>
    <property type="match status" value="1"/>
</dbReference>
<evidence type="ECO:0008006" key="3">
    <source>
        <dbReference type="Google" id="ProtNLM"/>
    </source>
</evidence>
<dbReference type="Proteomes" id="UP000546584">
    <property type="component" value="Unassembled WGS sequence"/>
</dbReference>
<gene>
    <name evidence="1" type="ORF">HX826_05780</name>
</gene>
<comment type="caution">
    <text evidence="1">The sequence shown here is derived from an EMBL/GenBank/DDBJ whole genome shotgun (WGS) entry which is preliminary data.</text>
</comment>
<dbReference type="AlphaFoldDB" id="A0A1H2H5D4"/>
<organism evidence="1 2">
    <name type="scientific">Pseudomonas yamanorum</name>
    <dbReference type="NCBI Taxonomy" id="515393"/>
    <lineage>
        <taxon>Bacteria</taxon>
        <taxon>Pseudomonadati</taxon>
        <taxon>Pseudomonadota</taxon>
        <taxon>Gammaproteobacteria</taxon>
        <taxon>Pseudomonadales</taxon>
        <taxon>Pseudomonadaceae</taxon>
        <taxon>Pseudomonas</taxon>
    </lineage>
</organism>
<dbReference type="EMBL" id="JACAQR010000008">
    <property type="protein sequence ID" value="NWD41367.1"/>
    <property type="molecule type" value="Genomic_DNA"/>
</dbReference>
<sequence>MFKPTPNPPHNTEIEHRKLQAAAERAMDHYFPTPASSSLFAVSPSQSTEALLANASETFASLNALTSNLAFELEGSQRGVLLAIQQMSELGQLLVDQALEQVSPAAM</sequence>
<reference evidence="1 2" key="1">
    <citation type="submission" date="2020-04" db="EMBL/GenBank/DDBJ databases">
        <title>Molecular characterization of pseudomonads from Agaricus bisporus reveal novel blotch 2 pathogens in Western Europe.</title>
        <authorList>
            <person name="Taparia T."/>
            <person name="Krijger M."/>
            <person name="Haynes E."/>
            <person name="Elpinstone J.G."/>
            <person name="Noble R."/>
            <person name="Van Der Wolf J."/>
        </authorList>
    </citation>
    <scope>NUCLEOTIDE SEQUENCE [LARGE SCALE GENOMIC DNA]</scope>
    <source>
        <strain evidence="1 2">IPO3753</strain>
    </source>
</reference>